<feature type="region of interest" description="Disordered" evidence="1">
    <location>
        <begin position="1"/>
        <end position="34"/>
    </location>
</feature>
<dbReference type="AlphaFoldDB" id="A0A936NCH6"/>
<evidence type="ECO:0000313" key="2">
    <source>
        <dbReference type="EMBL" id="MBK9297797.1"/>
    </source>
</evidence>
<name>A0A936NCH6_9ACTN</name>
<feature type="compositionally biased region" description="Pro residues" evidence="1">
    <location>
        <begin position="108"/>
        <end position="139"/>
    </location>
</feature>
<feature type="compositionally biased region" description="Polar residues" evidence="1">
    <location>
        <begin position="14"/>
        <end position="23"/>
    </location>
</feature>
<feature type="compositionally biased region" description="Low complexity" evidence="1">
    <location>
        <begin position="97"/>
        <end position="107"/>
    </location>
</feature>
<evidence type="ECO:0000256" key="1">
    <source>
        <dbReference type="SAM" id="MobiDB-lite"/>
    </source>
</evidence>
<dbReference type="EMBL" id="JADJZA010000007">
    <property type="protein sequence ID" value="MBK9297797.1"/>
    <property type="molecule type" value="Genomic_DNA"/>
</dbReference>
<comment type="caution">
    <text evidence="2">The sequence shown here is derived from an EMBL/GenBank/DDBJ whole genome shotgun (WGS) entry which is preliminary data.</text>
</comment>
<reference evidence="2 3" key="1">
    <citation type="submission" date="2020-10" db="EMBL/GenBank/DDBJ databases">
        <title>Connecting structure to function with the recovery of over 1000 high-quality activated sludge metagenome-assembled genomes encoding full-length rRNA genes using long-read sequencing.</title>
        <authorList>
            <person name="Singleton C.M."/>
            <person name="Petriglieri F."/>
            <person name="Kristensen J.M."/>
            <person name="Kirkegaard R.H."/>
            <person name="Michaelsen T.Y."/>
            <person name="Andersen M.H."/>
            <person name="Karst S.M."/>
            <person name="Dueholm M.S."/>
            <person name="Nielsen P.H."/>
            <person name="Albertsen M."/>
        </authorList>
    </citation>
    <scope>NUCLEOTIDE SEQUENCE [LARGE SCALE GENOMIC DNA]</scope>
    <source>
        <strain evidence="2">Lyne_18-Q3-R50-59_MAXAC.006</strain>
    </source>
</reference>
<protein>
    <submittedName>
        <fullName evidence="2">Uncharacterized protein</fullName>
    </submittedName>
</protein>
<dbReference type="Proteomes" id="UP000727993">
    <property type="component" value="Unassembled WGS sequence"/>
</dbReference>
<gene>
    <name evidence="2" type="ORF">IPN02_13390</name>
</gene>
<proteinExistence type="predicted"/>
<accession>A0A936NCH6</accession>
<organism evidence="2 3">
    <name type="scientific">Candidatus Neomicrothrix subdominans</name>
    <dbReference type="NCBI Taxonomy" id="2954438"/>
    <lineage>
        <taxon>Bacteria</taxon>
        <taxon>Bacillati</taxon>
        <taxon>Actinomycetota</taxon>
        <taxon>Acidimicrobiia</taxon>
        <taxon>Acidimicrobiales</taxon>
        <taxon>Microthrixaceae</taxon>
        <taxon>Candidatus Neomicrothrix</taxon>
    </lineage>
</organism>
<feature type="region of interest" description="Disordered" evidence="1">
    <location>
        <begin position="68"/>
        <end position="167"/>
    </location>
</feature>
<evidence type="ECO:0000313" key="3">
    <source>
        <dbReference type="Proteomes" id="UP000727993"/>
    </source>
</evidence>
<feature type="compositionally biased region" description="Pro residues" evidence="1">
    <location>
        <begin position="153"/>
        <end position="167"/>
    </location>
</feature>
<sequence>MGFLDKAKAMADQAMSSLDQTVSPEGENDRRGEQLFRDLGALTWAQHRGSATQATADEIQAVLEELAEVDPNRSLNVGRKHVHSGGTGAAPPPPPGQATHTASGVSTAPPPPGGPSTPPPPGPGTPPPPGYEAPQPAPEQGPGNDSDQQPQPSSSPTPPPPPPPPGF</sequence>